<dbReference type="OrthoDB" id="10651285at2759"/>
<evidence type="ECO:0000313" key="2">
    <source>
        <dbReference type="Proteomes" id="UP000749559"/>
    </source>
</evidence>
<organism evidence="1 2">
    <name type="scientific">Owenia fusiformis</name>
    <name type="common">Polychaete worm</name>
    <dbReference type="NCBI Taxonomy" id="6347"/>
    <lineage>
        <taxon>Eukaryota</taxon>
        <taxon>Metazoa</taxon>
        <taxon>Spiralia</taxon>
        <taxon>Lophotrochozoa</taxon>
        <taxon>Annelida</taxon>
        <taxon>Polychaeta</taxon>
        <taxon>Sedentaria</taxon>
        <taxon>Canalipalpata</taxon>
        <taxon>Sabellida</taxon>
        <taxon>Oweniida</taxon>
        <taxon>Oweniidae</taxon>
        <taxon>Owenia</taxon>
    </lineage>
</organism>
<keyword evidence="2" id="KW-1185">Reference proteome</keyword>
<dbReference type="Proteomes" id="UP000749559">
    <property type="component" value="Unassembled WGS sequence"/>
</dbReference>
<gene>
    <name evidence="1" type="ORF">OFUS_LOCUS16034</name>
</gene>
<dbReference type="AlphaFoldDB" id="A0A8J1U446"/>
<dbReference type="EMBL" id="CAIIXF020000008">
    <property type="protein sequence ID" value="CAH1790878.1"/>
    <property type="molecule type" value="Genomic_DNA"/>
</dbReference>
<reference evidence="1" key="1">
    <citation type="submission" date="2022-03" db="EMBL/GenBank/DDBJ databases">
        <authorList>
            <person name="Martin C."/>
        </authorList>
    </citation>
    <scope>NUCLEOTIDE SEQUENCE</scope>
</reference>
<protein>
    <submittedName>
        <fullName evidence="1">Uncharacterized protein</fullName>
    </submittedName>
</protein>
<comment type="caution">
    <text evidence="1">The sequence shown here is derived from an EMBL/GenBank/DDBJ whole genome shotgun (WGS) entry which is preliminary data.</text>
</comment>
<sequence>MLSRIFNNRCLRVSRSMCKIGYIELLVLVLSSSLMQTSHGRMGYNGRCIVNSTAHVEKYDRVFVFVGEFREPGFKRQPWPDTFIELNKLAGRTSRSKIIQEGRKALDYYKIRYGIDVSHLVTDDQLYNGEDVALGDYTFSPTTIYFDEGPYRLIIESEDNKAHYYRNPPEVSEVAFSVLIHNELTVGGTFNRTLYPGDILGYGEYIIKTPKRCSMDGLTVLHLVNTGPVRSHGGNGRGIVTHAKYGTGSLQLSFVKNDDGLTKVTNVLRFPAN</sequence>
<evidence type="ECO:0000313" key="1">
    <source>
        <dbReference type="EMBL" id="CAH1790878.1"/>
    </source>
</evidence>
<proteinExistence type="predicted"/>
<name>A0A8J1U446_OWEFU</name>
<accession>A0A8J1U446</accession>